<protein>
    <submittedName>
        <fullName evidence="7">Uncharacterized protein</fullName>
    </submittedName>
</protein>
<dbReference type="PROSITE" id="PS51257">
    <property type="entry name" value="PROKAR_LIPOPROTEIN"/>
    <property type="match status" value="1"/>
</dbReference>
<name>A0A7X5F5T1_9HYPH</name>
<accession>A0A7X5F5T1</accession>
<evidence type="ECO:0000256" key="1">
    <source>
        <dbReference type="ARBA" id="ARBA00004459"/>
    </source>
</evidence>
<evidence type="ECO:0000256" key="2">
    <source>
        <dbReference type="ARBA" id="ARBA00022729"/>
    </source>
</evidence>
<comment type="subcellular location">
    <subcellularLocation>
        <location evidence="1">Cell outer membrane</location>
        <topology evidence="1">Lipid-anchor</topology>
    </subcellularLocation>
</comment>
<sequence>MKLSNRHKANRHLATLALGLCVALAVAGCGRRGPLEAPSAAAGPVAAATPAVSAPAGTATAEARPMTDRFFLDALIQ</sequence>
<evidence type="ECO:0000313" key="7">
    <source>
        <dbReference type="EMBL" id="NBN80233.1"/>
    </source>
</evidence>
<organism evidence="7 8">
    <name type="scientific">Pannonibacter tanglangensis</name>
    <dbReference type="NCBI Taxonomy" id="2750084"/>
    <lineage>
        <taxon>Bacteria</taxon>
        <taxon>Pseudomonadati</taxon>
        <taxon>Pseudomonadota</taxon>
        <taxon>Alphaproteobacteria</taxon>
        <taxon>Hyphomicrobiales</taxon>
        <taxon>Stappiaceae</taxon>
        <taxon>Pannonibacter</taxon>
    </lineage>
</organism>
<evidence type="ECO:0000313" key="8">
    <source>
        <dbReference type="Proteomes" id="UP000586722"/>
    </source>
</evidence>
<dbReference type="NCBIfam" id="NF047847">
    <property type="entry name" value="SS_mature_LptM"/>
    <property type="match status" value="1"/>
</dbReference>
<keyword evidence="2" id="KW-0732">Signal</keyword>
<keyword evidence="4" id="KW-0564">Palmitate</keyword>
<evidence type="ECO:0000256" key="4">
    <source>
        <dbReference type="ARBA" id="ARBA00023139"/>
    </source>
</evidence>
<dbReference type="InterPro" id="IPR032831">
    <property type="entry name" value="LptM_cons"/>
</dbReference>
<dbReference type="AlphaFoldDB" id="A0A7X5F5T1"/>
<proteinExistence type="predicted"/>
<keyword evidence="5" id="KW-0998">Cell outer membrane</keyword>
<keyword evidence="6" id="KW-0449">Lipoprotein</keyword>
<keyword evidence="3" id="KW-0472">Membrane</keyword>
<dbReference type="Proteomes" id="UP000586722">
    <property type="component" value="Unassembled WGS sequence"/>
</dbReference>
<gene>
    <name evidence="7" type="ORF">GWI72_18285</name>
</gene>
<keyword evidence="8" id="KW-1185">Reference proteome</keyword>
<evidence type="ECO:0000256" key="3">
    <source>
        <dbReference type="ARBA" id="ARBA00023136"/>
    </source>
</evidence>
<comment type="caution">
    <text evidence="7">The sequence shown here is derived from an EMBL/GenBank/DDBJ whole genome shotgun (WGS) entry which is preliminary data.</text>
</comment>
<dbReference type="RefSeq" id="WP_161677539.1">
    <property type="nucleotide sequence ID" value="NZ_JAABLP010000005.1"/>
</dbReference>
<evidence type="ECO:0000256" key="6">
    <source>
        <dbReference type="ARBA" id="ARBA00023288"/>
    </source>
</evidence>
<reference evidence="8" key="1">
    <citation type="submission" date="2020-01" db="EMBL/GenBank/DDBJ databases">
        <authorList>
            <person name="Fang Y."/>
            <person name="Sun R."/>
            <person name="Nie L."/>
            <person name="He J."/>
            <person name="Hao L."/>
            <person name="Wang L."/>
            <person name="Su S."/>
            <person name="Lv E."/>
            <person name="Zhang Z."/>
            <person name="Xie R."/>
            <person name="Liu H."/>
        </authorList>
    </citation>
    <scope>NUCLEOTIDE SEQUENCE [LARGE SCALE GENOMIC DNA]</scope>
    <source>
        <strain evidence="8">XCT-53</strain>
    </source>
</reference>
<dbReference type="EMBL" id="JAABLQ010000003">
    <property type="protein sequence ID" value="NBN80233.1"/>
    <property type="molecule type" value="Genomic_DNA"/>
</dbReference>
<evidence type="ECO:0000256" key="5">
    <source>
        <dbReference type="ARBA" id="ARBA00023237"/>
    </source>
</evidence>